<dbReference type="InterPro" id="IPR019734">
    <property type="entry name" value="TPR_rpt"/>
</dbReference>
<keyword evidence="2" id="KW-0732">Signal</keyword>
<dbReference type="Proteomes" id="UP001255185">
    <property type="component" value="Unassembled WGS sequence"/>
</dbReference>
<dbReference type="Pfam" id="PF13432">
    <property type="entry name" value="TPR_16"/>
    <property type="match status" value="1"/>
</dbReference>
<organism evidence="3 4">
    <name type="scientific">Flavobacterium arsenatis</name>
    <dbReference type="NCBI Taxonomy" id="1484332"/>
    <lineage>
        <taxon>Bacteria</taxon>
        <taxon>Pseudomonadati</taxon>
        <taxon>Bacteroidota</taxon>
        <taxon>Flavobacteriia</taxon>
        <taxon>Flavobacteriales</taxon>
        <taxon>Flavobacteriaceae</taxon>
        <taxon>Flavobacterium</taxon>
    </lineage>
</organism>
<sequence>MKNKFVLLATALLISVSSFAQKDELKNLKKLYTKDAPSAKDVIDYKANVVKLTPLASEEGDRIYANFYKAMTPVMEIKALGPAATPEQMAKFITPTVVSEFTLAANAMLDYEKRTGKKVYTDNINQTVAFYKPTLLNYAVTLGNQKKNSEAASVLHNLYLLDKKDQEKLYYAASYAVNAQDYDTALKYYEELKTLNFSGEKTLYAAVSKLNDKVEYFDNKANRDAAIKIGTHITPSEEKEPSKRGEIYKNIALILVQKGKIEEAKKAIVDARQANPDDNSLLLSEADLYLKTNDMEAYKTAINQVLEKDPNNVDLIFNLGVISNNNKDPKGAEKYYLRAIEINPNYANAYYNLSALKIDESQVLLDQMNKLGTSAADNKKYEALKKQRDAILLLVVSHLEKTVSLDDKNTAAKTTLVSVYNALEMTDKAKALKATIKE</sequence>
<feature type="repeat" description="TPR" evidence="1">
    <location>
        <begin position="245"/>
        <end position="278"/>
    </location>
</feature>
<dbReference type="PANTHER" id="PTHR44395:SF1">
    <property type="entry name" value="PROTEIN O-MANNOSYL-TRANSFERASE TMTC3"/>
    <property type="match status" value="1"/>
</dbReference>
<dbReference type="RefSeq" id="WP_310026505.1">
    <property type="nucleotide sequence ID" value="NZ_JAVDVI010000008.1"/>
</dbReference>
<evidence type="ECO:0000256" key="2">
    <source>
        <dbReference type="SAM" id="SignalP"/>
    </source>
</evidence>
<dbReference type="SMART" id="SM00028">
    <property type="entry name" value="TPR"/>
    <property type="match status" value="3"/>
</dbReference>
<evidence type="ECO:0000256" key="1">
    <source>
        <dbReference type="PROSITE-ProRule" id="PRU00339"/>
    </source>
</evidence>
<feature type="signal peptide" evidence="2">
    <location>
        <begin position="1"/>
        <end position="22"/>
    </location>
</feature>
<feature type="repeat" description="TPR" evidence="1">
    <location>
        <begin position="313"/>
        <end position="346"/>
    </location>
</feature>
<keyword evidence="4" id="KW-1185">Reference proteome</keyword>
<evidence type="ECO:0000313" key="4">
    <source>
        <dbReference type="Proteomes" id="UP001255185"/>
    </source>
</evidence>
<feature type="chain" id="PRO_5045646065" evidence="2">
    <location>
        <begin position="23"/>
        <end position="438"/>
    </location>
</feature>
<gene>
    <name evidence="3" type="ORF">J2X31_002081</name>
</gene>
<protein>
    <submittedName>
        <fullName evidence="3">Tetratricopeptide (TPR) repeat protein</fullName>
    </submittedName>
</protein>
<dbReference type="PROSITE" id="PS50005">
    <property type="entry name" value="TPR"/>
    <property type="match status" value="2"/>
</dbReference>
<dbReference type="PANTHER" id="PTHR44395">
    <property type="match status" value="1"/>
</dbReference>
<keyword evidence="1" id="KW-0802">TPR repeat</keyword>
<dbReference type="InterPro" id="IPR011990">
    <property type="entry name" value="TPR-like_helical_dom_sf"/>
</dbReference>
<dbReference type="EMBL" id="JAVDVI010000008">
    <property type="protein sequence ID" value="MDR6968066.1"/>
    <property type="molecule type" value="Genomic_DNA"/>
</dbReference>
<evidence type="ECO:0000313" key="3">
    <source>
        <dbReference type="EMBL" id="MDR6968066.1"/>
    </source>
</evidence>
<reference evidence="3 4" key="1">
    <citation type="submission" date="2023-07" db="EMBL/GenBank/DDBJ databases">
        <title>Sorghum-associated microbial communities from plants grown in Nebraska, USA.</title>
        <authorList>
            <person name="Schachtman D."/>
        </authorList>
    </citation>
    <scope>NUCLEOTIDE SEQUENCE [LARGE SCALE GENOMIC DNA]</scope>
    <source>
        <strain evidence="3 4">3773</strain>
    </source>
</reference>
<proteinExistence type="predicted"/>
<name>A0ABU1TQ86_9FLAO</name>
<dbReference type="Gene3D" id="1.25.40.10">
    <property type="entry name" value="Tetratricopeptide repeat domain"/>
    <property type="match status" value="1"/>
</dbReference>
<accession>A0ABU1TQ86</accession>
<dbReference type="SUPFAM" id="SSF48452">
    <property type="entry name" value="TPR-like"/>
    <property type="match status" value="2"/>
</dbReference>
<comment type="caution">
    <text evidence="3">The sequence shown here is derived from an EMBL/GenBank/DDBJ whole genome shotgun (WGS) entry which is preliminary data.</text>
</comment>
<dbReference type="Pfam" id="PF13431">
    <property type="entry name" value="TPR_17"/>
    <property type="match status" value="1"/>
</dbReference>